<keyword evidence="1" id="KW-0472">Membrane</keyword>
<sequence length="662" mass="75443">MWCSARKACRRCTSARLPSPPFPHVVLSLIGVVAVSFWVDAIEVRAMASALSLLLTACLALAHTVAGVRQSARLTFQIALAARQERPTHRHVQRATALHAEEPEGEAFAEAIPPVFRVGLELEPYWESVDPINLEAAPITLPLTEEQKLLVRKAYVDIAKIIMDRHNNLNRKTGKYFNVLLRGSPGVGLSWFLLFFLAVLKGEMHRGKNFKIWFVDNSKRTSNVDQNVYELSKDGFAIVLDPLKTLRQLQKTQPLDSLRRDWLLIDGFEGGLFGAWPGSALLAASARHDNYNDFKKELTLNLLMPTWTEEEVSEALEGTEWLDQMDNKRRYAGGIIHDYLRPLSSLKKDVKLAVAFMKYEDARRWRGEAPRGAVADKFPETVLMSLDPGTHGPYTFGNVVWRSSYILGEFIRKLTKQELKDELDIIMDPRKIVGKEKLFEGLVHEFLARTRRPITLEPLSHHVSRMDRSSRASRMQTPQDKLRGVIRVSLDSTQQDSEPRLFSRNRDQKRPYANVHEPGFWVPVSKKWTTIDSLYIDSAEDVIYLFKVTADSDYSASGFDQTLIDNLRTSPAIGDGRKTWRIVWAIPQGGLIKPQWPKDPTTREDIKARLLFQEYVFELPAGRAVEDITDDPTPAPRRRPKGLFLRSLQEFFTRLKGNRFSV</sequence>
<gene>
    <name evidence="2" type="ORF">Vbra_13258</name>
</gene>
<name>A0A0G4ETA0_VITBC</name>
<dbReference type="Proteomes" id="UP000041254">
    <property type="component" value="Unassembled WGS sequence"/>
</dbReference>
<feature type="transmembrane region" description="Helical" evidence="1">
    <location>
        <begin position="179"/>
        <end position="200"/>
    </location>
</feature>
<feature type="transmembrane region" description="Helical" evidence="1">
    <location>
        <begin position="45"/>
        <end position="68"/>
    </location>
</feature>
<keyword evidence="1" id="KW-0812">Transmembrane</keyword>
<dbReference type="EMBL" id="CDMY01000307">
    <property type="protein sequence ID" value="CEM01668.1"/>
    <property type="molecule type" value="Genomic_DNA"/>
</dbReference>
<evidence type="ECO:0000313" key="2">
    <source>
        <dbReference type="EMBL" id="CEM01668.1"/>
    </source>
</evidence>
<evidence type="ECO:0000256" key="1">
    <source>
        <dbReference type="SAM" id="Phobius"/>
    </source>
</evidence>
<dbReference type="AlphaFoldDB" id="A0A0G4ETA0"/>
<dbReference type="PhylomeDB" id="A0A0G4ETA0"/>
<dbReference type="InParanoid" id="A0A0G4ETA0"/>
<feature type="transmembrane region" description="Helical" evidence="1">
    <location>
        <begin position="21"/>
        <end position="39"/>
    </location>
</feature>
<dbReference type="PANTHER" id="PTHR33129:SF1">
    <property type="entry name" value="ATP-BINDING PROTEIN"/>
    <property type="match status" value="1"/>
</dbReference>
<dbReference type="OrthoDB" id="19861at2759"/>
<keyword evidence="1" id="KW-1133">Transmembrane helix</keyword>
<organism evidence="2 3">
    <name type="scientific">Vitrella brassicaformis (strain CCMP3155)</name>
    <dbReference type="NCBI Taxonomy" id="1169540"/>
    <lineage>
        <taxon>Eukaryota</taxon>
        <taxon>Sar</taxon>
        <taxon>Alveolata</taxon>
        <taxon>Colpodellida</taxon>
        <taxon>Vitrellaceae</taxon>
        <taxon>Vitrella</taxon>
    </lineage>
</organism>
<reference evidence="2 3" key="1">
    <citation type="submission" date="2014-11" db="EMBL/GenBank/DDBJ databases">
        <authorList>
            <person name="Zhu J."/>
            <person name="Qi W."/>
            <person name="Song R."/>
        </authorList>
    </citation>
    <scope>NUCLEOTIDE SEQUENCE [LARGE SCALE GENOMIC DNA]</scope>
</reference>
<proteinExistence type="predicted"/>
<accession>A0A0G4ETA0</accession>
<dbReference type="VEuPathDB" id="CryptoDB:Vbra_13258"/>
<protein>
    <submittedName>
        <fullName evidence="2">Uncharacterized protein</fullName>
    </submittedName>
</protein>
<evidence type="ECO:0000313" key="3">
    <source>
        <dbReference type="Proteomes" id="UP000041254"/>
    </source>
</evidence>
<dbReference type="InterPro" id="IPR052980">
    <property type="entry name" value="Crinkler_effector"/>
</dbReference>
<dbReference type="PANTHER" id="PTHR33129">
    <property type="entry name" value="PROTEIN KINASE DOMAIN-CONTAINING PROTEIN-RELATED"/>
    <property type="match status" value="1"/>
</dbReference>
<keyword evidence="3" id="KW-1185">Reference proteome</keyword>